<evidence type="ECO:0000256" key="2">
    <source>
        <dbReference type="SAM" id="SignalP"/>
    </source>
</evidence>
<evidence type="ECO:0000256" key="1">
    <source>
        <dbReference type="SAM" id="MobiDB-lite"/>
    </source>
</evidence>
<dbReference type="RefSeq" id="WP_344375026.1">
    <property type="nucleotide sequence ID" value="NZ_BAAASQ010000009.1"/>
</dbReference>
<dbReference type="Proteomes" id="UP001595834">
    <property type="component" value="Unassembled WGS sequence"/>
</dbReference>
<dbReference type="Gene3D" id="3.40.50.1240">
    <property type="entry name" value="Phosphoglycerate mutase-like"/>
    <property type="match status" value="1"/>
</dbReference>
<evidence type="ECO:0008006" key="5">
    <source>
        <dbReference type="Google" id="ProtNLM"/>
    </source>
</evidence>
<keyword evidence="4" id="KW-1185">Reference proteome</keyword>
<protein>
    <recommendedName>
        <fullName evidence="5">Histidine phosphatase family protein</fullName>
    </recommendedName>
</protein>
<feature type="region of interest" description="Disordered" evidence="1">
    <location>
        <begin position="25"/>
        <end position="87"/>
    </location>
</feature>
<feature type="compositionally biased region" description="Basic and acidic residues" evidence="1">
    <location>
        <begin position="74"/>
        <end position="87"/>
    </location>
</feature>
<accession>A0ABV9V2C2</accession>
<dbReference type="EMBL" id="JBHSIZ010000054">
    <property type="protein sequence ID" value="MFC4961755.1"/>
    <property type="molecule type" value="Genomic_DNA"/>
</dbReference>
<evidence type="ECO:0000313" key="3">
    <source>
        <dbReference type="EMBL" id="MFC4961755.1"/>
    </source>
</evidence>
<feature type="chain" id="PRO_5045181058" description="Histidine phosphatase family protein" evidence="2">
    <location>
        <begin position="25"/>
        <end position="232"/>
    </location>
</feature>
<evidence type="ECO:0000313" key="4">
    <source>
        <dbReference type="Proteomes" id="UP001595834"/>
    </source>
</evidence>
<reference evidence="4" key="1">
    <citation type="journal article" date="2019" name="Int. J. Syst. Evol. Microbiol.">
        <title>The Global Catalogue of Microorganisms (GCM) 10K type strain sequencing project: providing services to taxonomists for standard genome sequencing and annotation.</title>
        <authorList>
            <consortium name="The Broad Institute Genomics Platform"/>
            <consortium name="The Broad Institute Genome Sequencing Center for Infectious Disease"/>
            <person name="Wu L."/>
            <person name="Ma J."/>
        </authorList>
    </citation>
    <scope>NUCLEOTIDE SEQUENCE [LARGE SCALE GENOMIC DNA]</scope>
    <source>
        <strain evidence="4">CCM 7224</strain>
    </source>
</reference>
<keyword evidence="2" id="KW-0732">Signal</keyword>
<sequence>MNRRNGPDRRAVLLGLALAAPVVAAGCGSGHGKKSASKGSAPTGPAPSDPGRDTTIMIIRHGEKPDSGDPGFDEAGKQDKKSLTERGWERSHALPRLFVPNGAASPASSGSAPLPRPATIYAAADQGPDAGAHRMRQTVTPLAEALHVRVNTEFAEGREEELAAAALAATAPVLICWEHSRIPPIVEALGASRAGGVPREWPDRFDLVWVLTRRAGTWTFRSVPQHLLTGDA</sequence>
<gene>
    <name evidence="3" type="ORF">ACFPFX_36300</name>
</gene>
<comment type="caution">
    <text evidence="3">The sequence shown here is derived from an EMBL/GenBank/DDBJ whole genome shotgun (WGS) entry which is preliminary data.</text>
</comment>
<dbReference type="PROSITE" id="PS51257">
    <property type="entry name" value="PROKAR_LIPOPROTEIN"/>
    <property type="match status" value="1"/>
</dbReference>
<proteinExistence type="predicted"/>
<feature type="signal peptide" evidence="2">
    <location>
        <begin position="1"/>
        <end position="24"/>
    </location>
</feature>
<dbReference type="InterPro" id="IPR029033">
    <property type="entry name" value="His_PPase_superfam"/>
</dbReference>
<name>A0ABV9V2C2_9ACTN</name>
<organism evidence="3 4">
    <name type="scientific">Streptomyces mauvecolor</name>
    <dbReference type="NCBI Taxonomy" id="58345"/>
    <lineage>
        <taxon>Bacteria</taxon>
        <taxon>Bacillati</taxon>
        <taxon>Actinomycetota</taxon>
        <taxon>Actinomycetes</taxon>
        <taxon>Kitasatosporales</taxon>
        <taxon>Streptomycetaceae</taxon>
        <taxon>Streptomyces</taxon>
    </lineage>
</organism>